<proteinExistence type="predicted"/>
<gene>
    <name evidence="1" type="ORF">TKK_000888</name>
</gene>
<name>A0ABD2XNQ5_9HYME</name>
<evidence type="ECO:0008006" key="3">
    <source>
        <dbReference type="Google" id="ProtNLM"/>
    </source>
</evidence>
<dbReference type="EMBL" id="JBJJXI010000018">
    <property type="protein sequence ID" value="KAL3406749.1"/>
    <property type="molecule type" value="Genomic_DNA"/>
</dbReference>
<accession>A0ABD2XNQ5</accession>
<reference evidence="1 2" key="1">
    <citation type="journal article" date="2024" name="bioRxiv">
        <title>A reference genome for Trichogramma kaykai: A tiny desert-dwelling parasitoid wasp with competing sex-ratio distorters.</title>
        <authorList>
            <person name="Culotta J."/>
            <person name="Lindsey A.R."/>
        </authorList>
    </citation>
    <scope>NUCLEOTIDE SEQUENCE [LARGE SCALE GENOMIC DNA]</scope>
    <source>
        <strain evidence="1 2">KSX58</strain>
    </source>
</reference>
<keyword evidence="2" id="KW-1185">Reference proteome</keyword>
<comment type="caution">
    <text evidence="1">The sequence shown here is derived from an EMBL/GenBank/DDBJ whole genome shotgun (WGS) entry which is preliminary data.</text>
</comment>
<dbReference type="Gene3D" id="1.25.40.20">
    <property type="entry name" value="Ankyrin repeat-containing domain"/>
    <property type="match status" value="1"/>
</dbReference>
<evidence type="ECO:0000313" key="1">
    <source>
        <dbReference type="EMBL" id="KAL3406749.1"/>
    </source>
</evidence>
<organism evidence="1 2">
    <name type="scientific">Trichogramma kaykai</name>
    <dbReference type="NCBI Taxonomy" id="54128"/>
    <lineage>
        <taxon>Eukaryota</taxon>
        <taxon>Metazoa</taxon>
        <taxon>Ecdysozoa</taxon>
        <taxon>Arthropoda</taxon>
        <taxon>Hexapoda</taxon>
        <taxon>Insecta</taxon>
        <taxon>Pterygota</taxon>
        <taxon>Neoptera</taxon>
        <taxon>Endopterygota</taxon>
        <taxon>Hymenoptera</taxon>
        <taxon>Apocrita</taxon>
        <taxon>Proctotrupomorpha</taxon>
        <taxon>Chalcidoidea</taxon>
        <taxon>Trichogrammatidae</taxon>
        <taxon>Trichogramma</taxon>
    </lineage>
</organism>
<dbReference type="InterPro" id="IPR036770">
    <property type="entry name" value="Ankyrin_rpt-contain_sf"/>
</dbReference>
<dbReference type="AlphaFoldDB" id="A0ABD2XNQ5"/>
<evidence type="ECO:0000313" key="2">
    <source>
        <dbReference type="Proteomes" id="UP001627154"/>
    </source>
</evidence>
<dbReference type="InterPro" id="IPR002110">
    <property type="entry name" value="Ankyrin_rpt"/>
</dbReference>
<dbReference type="SUPFAM" id="SSF48403">
    <property type="entry name" value="Ankyrin repeat"/>
    <property type="match status" value="1"/>
</dbReference>
<protein>
    <recommendedName>
        <fullName evidence="3">Ankyrin repeat protein</fullName>
    </recommendedName>
</protein>
<dbReference type="Proteomes" id="UP001627154">
    <property type="component" value="Unassembled WGS sequence"/>
</dbReference>
<dbReference type="SMART" id="SM00248">
    <property type="entry name" value="ANK"/>
    <property type="match status" value="2"/>
</dbReference>
<dbReference type="Pfam" id="PF12796">
    <property type="entry name" value="Ank_2"/>
    <property type="match status" value="1"/>
</dbReference>
<sequence length="117" mass="13212">MSGKKNISDSKLLNYAIERGNLDLMILLLENCADPNEVNDEGMAPLNLICNQLELSDVHLKMIQQLIKFKAKVNINKNLNSNSPTIQLFSSKRNGKLRYEALKILVENNADIMLANR</sequence>